<dbReference type="PANTHER" id="PTHR16684:SF11">
    <property type="entry name" value="CENTROMERE PROTEIN C"/>
    <property type="match status" value="1"/>
</dbReference>
<evidence type="ECO:0000256" key="3">
    <source>
        <dbReference type="ARBA" id="ARBA00023125"/>
    </source>
</evidence>
<dbReference type="SUPFAM" id="SSF51182">
    <property type="entry name" value="RmlC-like cupins"/>
    <property type="match status" value="1"/>
</dbReference>
<feature type="compositionally biased region" description="Acidic residues" evidence="5">
    <location>
        <begin position="222"/>
        <end position="234"/>
    </location>
</feature>
<feature type="compositionally biased region" description="Acidic residues" evidence="5">
    <location>
        <begin position="82"/>
        <end position="99"/>
    </location>
</feature>
<dbReference type="CDD" id="cd06993">
    <property type="entry name" value="cupin_CENP-C_C"/>
    <property type="match status" value="1"/>
</dbReference>
<feature type="compositionally biased region" description="Polar residues" evidence="5">
    <location>
        <begin position="146"/>
        <end position="175"/>
    </location>
</feature>
<dbReference type="InterPro" id="IPR025974">
    <property type="entry name" value="Mif2/CENP-C_cupin"/>
</dbReference>
<comment type="similarity">
    <text evidence="2">Belongs to the CENP-C/MIF2 family.</text>
</comment>
<feature type="compositionally biased region" description="Basic residues" evidence="5">
    <location>
        <begin position="62"/>
        <end position="76"/>
    </location>
</feature>
<evidence type="ECO:0000256" key="2">
    <source>
        <dbReference type="ARBA" id="ARBA00010291"/>
    </source>
</evidence>
<organism evidence="7 8">
    <name type="scientific">Somion occarium</name>
    <dbReference type="NCBI Taxonomy" id="3059160"/>
    <lineage>
        <taxon>Eukaryota</taxon>
        <taxon>Fungi</taxon>
        <taxon>Dikarya</taxon>
        <taxon>Basidiomycota</taxon>
        <taxon>Agaricomycotina</taxon>
        <taxon>Agaricomycetes</taxon>
        <taxon>Polyporales</taxon>
        <taxon>Cerrenaceae</taxon>
        <taxon>Somion</taxon>
    </lineage>
</organism>
<keyword evidence="3" id="KW-0238">DNA-binding</keyword>
<dbReference type="Proteomes" id="UP001497453">
    <property type="component" value="Chromosome 3"/>
</dbReference>
<sequence>MPTSVRKSSIGTSRPIPQKYIPYHADNYERGKRTGISVDYVETSDDFEPFDKVLSQADKRTPPRPKIQKKKRRPKTPKTPIVEEEEFDEDGEMSMELEDSTPRGPSAYFSAARVAITSSLQKAGSSSRPVHRSSDMDYDSIPSPRAGSSSAFLRRQSIANGGRSSHASRLSQSTVAHEDFDEPMGAFDDVPGPPSSDDSDNEPMISPPRKISRRTSFQQLDRDEDDHDREEEQQVDTQITGRSPASAKARGKQRQLQSPEPPEIDIENDFDIDMPMDDEPPPEEEPQEEASRGKKSRRREPSPVREKPKKKARKENDGQTVSRKRNDGILQEVIQDSNVEEHPEGVRRSRRARFAPLEYWRMEKVVYGRPEHGKAVLPVVKEILRVPKENPKPLGAKKKRRTRAKSQTAEIAEDAYNPEEGWDEGTKSYGMVWSVTKNEEVNKRVVHLQGDFKPRPATGGGFEFEKIFGDETFIAAGQIKIAPKQSKPTKSTKDNTFVFFVVQGAVDVHIHQTLYRITTGGSFMVPRGNVYHIRNAGRRDAILFFAQARKIKEGTEPVTDAEAEQTDGESRSRSRSRSNTLVQKGRS</sequence>
<feature type="region of interest" description="Disordered" evidence="5">
    <location>
        <begin position="555"/>
        <end position="587"/>
    </location>
</feature>
<proteinExistence type="inferred from homology"/>
<accession>A0ABP1DC32</accession>
<feature type="region of interest" description="Disordered" evidence="5">
    <location>
        <begin position="1"/>
        <end position="23"/>
    </location>
</feature>
<evidence type="ECO:0000313" key="8">
    <source>
        <dbReference type="Proteomes" id="UP001497453"/>
    </source>
</evidence>
<gene>
    <name evidence="7" type="ORF">GFSPODELE1_LOCUS5428</name>
</gene>
<dbReference type="PANTHER" id="PTHR16684">
    <property type="entry name" value="CENTROMERE PROTEIN C"/>
    <property type="match status" value="1"/>
</dbReference>
<feature type="region of interest" description="Disordered" evidence="5">
    <location>
        <begin position="47"/>
        <end position="344"/>
    </location>
</feature>
<keyword evidence="8" id="KW-1185">Reference proteome</keyword>
<protein>
    <recommendedName>
        <fullName evidence="6">Mif2/CENP-C cupin domain-containing protein</fullName>
    </recommendedName>
</protein>
<reference evidence="8" key="1">
    <citation type="submission" date="2024-04" db="EMBL/GenBank/DDBJ databases">
        <authorList>
            <person name="Shaw F."/>
            <person name="Minotto A."/>
        </authorList>
    </citation>
    <scope>NUCLEOTIDE SEQUENCE [LARGE SCALE GENOMIC DNA]</scope>
</reference>
<dbReference type="Pfam" id="PF11699">
    <property type="entry name" value="CENP-C_C"/>
    <property type="match status" value="1"/>
</dbReference>
<dbReference type="EMBL" id="OZ037946">
    <property type="protein sequence ID" value="CAL1705436.1"/>
    <property type="molecule type" value="Genomic_DNA"/>
</dbReference>
<dbReference type="InterPro" id="IPR028386">
    <property type="entry name" value="CENP-C/Mif2/cnp3"/>
</dbReference>
<name>A0ABP1DC32_9APHY</name>
<keyword evidence="4" id="KW-0539">Nucleus</keyword>
<comment type="subcellular location">
    <subcellularLocation>
        <location evidence="1">Nucleus</location>
    </subcellularLocation>
</comment>
<evidence type="ECO:0000313" key="7">
    <source>
        <dbReference type="EMBL" id="CAL1705436.1"/>
    </source>
</evidence>
<feature type="compositionally biased region" description="Polar residues" evidence="5">
    <location>
        <begin position="116"/>
        <end position="128"/>
    </location>
</feature>
<dbReference type="Gene3D" id="2.60.120.10">
    <property type="entry name" value="Jelly Rolls"/>
    <property type="match status" value="1"/>
</dbReference>
<dbReference type="InterPro" id="IPR014710">
    <property type="entry name" value="RmlC-like_jellyroll"/>
</dbReference>
<evidence type="ECO:0000256" key="4">
    <source>
        <dbReference type="ARBA" id="ARBA00023242"/>
    </source>
</evidence>
<evidence type="ECO:0000256" key="1">
    <source>
        <dbReference type="ARBA" id="ARBA00004123"/>
    </source>
</evidence>
<feature type="domain" description="Mif2/CENP-C cupin" evidence="6">
    <location>
        <begin position="462"/>
        <end position="547"/>
    </location>
</feature>
<feature type="compositionally biased region" description="Acidic residues" evidence="5">
    <location>
        <begin position="262"/>
        <end position="288"/>
    </location>
</feature>
<evidence type="ECO:0000259" key="6">
    <source>
        <dbReference type="Pfam" id="PF11699"/>
    </source>
</evidence>
<feature type="compositionally biased region" description="Polar residues" evidence="5">
    <location>
        <begin position="1"/>
        <end position="12"/>
    </location>
</feature>
<evidence type="ECO:0000256" key="5">
    <source>
        <dbReference type="SAM" id="MobiDB-lite"/>
    </source>
</evidence>
<dbReference type="InterPro" id="IPR011051">
    <property type="entry name" value="RmlC_Cupin_sf"/>
</dbReference>